<keyword evidence="7" id="KW-0998">Cell outer membrane</keyword>
<dbReference type="Gene3D" id="1.20.1600.10">
    <property type="entry name" value="Outer membrane efflux proteins (OEP)"/>
    <property type="match status" value="1"/>
</dbReference>
<evidence type="ECO:0000256" key="1">
    <source>
        <dbReference type="ARBA" id="ARBA00004442"/>
    </source>
</evidence>
<reference evidence="11" key="1">
    <citation type="submission" date="2017-10" db="EMBL/GenBank/DDBJ databases">
        <title>Completed PacBio SMRT sequence of Methylosinus trichosporium OB3b reveals presence of a third large plasmid.</title>
        <authorList>
            <person name="Charles T.C."/>
            <person name="Lynch M.D.J."/>
            <person name="Heil J.R."/>
            <person name="Cheng J."/>
        </authorList>
    </citation>
    <scope>NUCLEOTIDE SEQUENCE [LARGE SCALE GENOMIC DNA]</scope>
    <source>
        <strain evidence="11">OB3b</strain>
    </source>
</reference>
<dbReference type="PANTHER" id="PTHR30026">
    <property type="entry name" value="OUTER MEMBRANE PROTEIN TOLC"/>
    <property type="match status" value="1"/>
</dbReference>
<dbReference type="GO" id="GO:0009279">
    <property type="term" value="C:cell outer membrane"/>
    <property type="evidence" value="ECO:0007669"/>
    <property type="project" value="UniProtKB-SubCell"/>
</dbReference>
<evidence type="ECO:0000256" key="8">
    <source>
        <dbReference type="SAM" id="Coils"/>
    </source>
</evidence>
<dbReference type="GO" id="GO:1990281">
    <property type="term" value="C:efflux pump complex"/>
    <property type="evidence" value="ECO:0007669"/>
    <property type="project" value="TreeGrafter"/>
</dbReference>
<organism evidence="10 11">
    <name type="scientific">Methylosinus trichosporium (strain ATCC 35070 / NCIMB 11131 / UNIQEM 75 / OB3b)</name>
    <dbReference type="NCBI Taxonomy" id="595536"/>
    <lineage>
        <taxon>Bacteria</taxon>
        <taxon>Pseudomonadati</taxon>
        <taxon>Pseudomonadota</taxon>
        <taxon>Alphaproteobacteria</taxon>
        <taxon>Hyphomicrobiales</taxon>
        <taxon>Methylocystaceae</taxon>
        <taxon>Methylosinus</taxon>
    </lineage>
</organism>
<dbReference type="InterPro" id="IPR051906">
    <property type="entry name" value="TolC-like"/>
</dbReference>
<evidence type="ECO:0000256" key="4">
    <source>
        <dbReference type="ARBA" id="ARBA00022452"/>
    </source>
</evidence>
<dbReference type="KEGG" id="mtw:CQW49_16895"/>
<evidence type="ECO:0000256" key="6">
    <source>
        <dbReference type="ARBA" id="ARBA00023136"/>
    </source>
</evidence>
<evidence type="ECO:0000256" key="2">
    <source>
        <dbReference type="ARBA" id="ARBA00007613"/>
    </source>
</evidence>
<name>A0A2D2D5Z2_METT3</name>
<sequence length="430" mass="46970">MTHVRPPVRVVSRALVLLAALLVASPALAAKQRKPAAPRQTYVLARHLDIAVDIDAPSMTLDARHRAISARFATADSITPGSPYLGGLQRRNVRGNLRDFNETEVEAGMPLWLPGQRDAFAATVTTGLHEVEQDLARRRLEVARLLRDAWWNAQRAARDVAVARSRVATARDLGRDMKRRVELGDAAQGDALLAQNETLAAETELAEMEGQEKAARVDYMVLTGGAPPDGALEPIRPPADIENHPALRAPRAALVRAEAELRLIHATPIESPDIGVFGRYEYNNQYSTDPTQQLSNQRTDSTTVGVRVRVPLPTPGRNEPRIAEAQAEMRRATAEYERAKRVVLGDIAAARATLAAAQRAAKLATERLKVANDQFELSRKSFSLGEISALDLYRLRQIQLDAQRMHASAMVNAGAAVSRLNQAMGYAPGL</sequence>
<dbReference type="SUPFAM" id="SSF56954">
    <property type="entry name" value="Outer membrane efflux proteins (OEP)"/>
    <property type="match status" value="1"/>
</dbReference>
<dbReference type="Pfam" id="PF02321">
    <property type="entry name" value="OEP"/>
    <property type="match status" value="1"/>
</dbReference>
<keyword evidence="11" id="KW-1185">Reference proteome</keyword>
<dbReference type="GO" id="GO:0015288">
    <property type="term" value="F:porin activity"/>
    <property type="evidence" value="ECO:0007669"/>
    <property type="project" value="TreeGrafter"/>
</dbReference>
<protein>
    <submittedName>
        <fullName evidence="10">TolC family protein</fullName>
    </submittedName>
</protein>
<evidence type="ECO:0000313" key="10">
    <source>
        <dbReference type="EMBL" id="ATQ70441.1"/>
    </source>
</evidence>
<keyword evidence="9" id="KW-0732">Signal</keyword>
<dbReference type="AlphaFoldDB" id="A0A2D2D5Z2"/>
<evidence type="ECO:0000313" key="11">
    <source>
        <dbReference type="Proteomes" id="UP000230709"/>
    </source>
</evidence>
<evidence type="ECO:0000256" key="3">
    <source>
        <dbReference type="ARBA" id="ARBA00022448"/>
    </source>
</evidence>
<dbReference type="Proteomes" id="UP000230709">
    <property type="component" value="Chromosome"/>
</dbReference>
<dbReference type="InterPro" id="IPR003423">
    <property type="entry name" value="OMP_efflux"/>
</dbReference>
<evidence type="ECO:0000256" key="9">
    <source>
        <dbReference type="SAM" id="SignalP"/>
    </source>
</evidence>
<keyword evidence="5" id="KW-0812">Transmembrane</keyword>
<feature type="chain" id="PRO_5013924690" evidence="9">
    <location>
        <begin position="30"/>
        <end position="430"/>
    </location>
</feature>
<feature type="signal peptide" evidence="9">
    <location>
        <begin position="1"/>
        <end position="29"/>
    </location>
</feature>
<evidence type="ECO:0000256" key="7">
    <source>
        <dbReference type="ARBA" id="ARBA00023237"/>
    </source>
</evidence>
<keyword evidence="8" id="KW-0175">Coiled coil</keyword>
<dbReference type="RefSeq" id="WP_003608568.1">
    <property type="nucleotide sequence ID" value="NZ_ADVE02000001.1"/>
</dbReference>
<dbReference type="PANTHER" id="PTHR30026:SF20">
    <property type="entry name" value="OUTER MEMBRANE PROTEIN TOLC"/>
    <property type="match status" value="1"/>
</dbReference>
<proteinExistence type="inferred from homology"/>
<gene>
    <name evidence="10" type="ORF">CQW49_16895</name>
</gene>
<keyword evidence="3" id="KW-0813">Transport</keyword>
<dbReference type="STRING" id="595536.GCA_000178815_01803"/>
<dbReference type="EMBL" id="CP023737">
    <property type="protein sequence ID" value="ATQ70441.1"/>
    <property type="molecule type" value="Genomic_DNA"/>
</dbReference>
<comment type="subcellular location">
    <subcellularLocation>
        <location evidence="1">Cell outer membrane</location>
    </subcellularLocation>
</comment>
<comment type="similarity">
    <text evidence="2">Belongs to the outer membrane factor (OMF) (TC 1.B.17) family.</text>
</comment>
<accession>A0A2D2D5Z2</accession>
<evidence type="ECO:0000256" key="5">
    <source>
        <dbReference type="ARBA" id="ARBA00022692"/>
    </source>
</evidence>
<feature type="coiled-coil region" evidence="8">
    <location>
        <begin position="322"/>
        <end position="374"/>
    </location>
</feature>
<keyword evidence="6" id="KW-0472">Membrane</keyword>
<dbReference type="GO" id="GO:0015562">
    <property type="term" value="F:efflux transmembrane transporter activity"/>
    <property type="evidence" value="ECO:0007669"/>
    <property type="project" value="InterPro"/>
</dbReference>
<keyword evidence="4" id="KW-1134">Transmembrane beta strand</keyword>